<evidence type="ECO:0000313" key="7">
    <source>
        <dbReference type="Proteomes" id="UP001529180"/>
    </source>
</evidence>
<proteinExistence type="predicted"/>
<dbReference type="InterPro" id="IPR029016">
    <property type="entry name" value="GAF-like_dom_sf"/>
</dbReference>
<sequence length="270" mass="29089">MAVSTKTKKNADDKPAEKGGIQSLERASMLLDLVASAGPDGMPLTELSERSGLHSSTAFHLIRTLENVGFLTKKDDSKRYLIGSKIFMLAAGAMNENALLLEGTPVLAALSDKTGEASHLAVRSNSEIVLVARMAAKGMLQMSERTGAVRPAHATAIGKILFSQCNEAELEQLLSDIDFRAYTDNTLTSAAKLRRELTDIRKNNVAHDRCELDPDVRCIAVPVYDFAGRCVAAMGVSGPVWRMSEDIIPQRIEELKTAAATLSKALGATF</sequence>
<dbReference type="InterPro" id="IPR036390">
    <property type="entry name" value="WH_DNA-bd_sf"/>
</dbReference>
<dbReference type="Proteomes" id="UP001529180">
    <property type="component" value="Unassembled WGS sequence"/>
</dbReference>
<feature type="domain" description="HTH iclR-type" evidence="4">
    <location>
        <begin position="21"/>
        <end position="84"/>
    </location>
</feature>
<dbReference type="PROSITE" id="PS51077">
    <property type="entry name" value="HTH_ICLR"/>
    <property type="match status" value="1"/>
</dbReference>
<feature type="domain" description="IclR-ED" evidence="5">
    <location>
        <begin position="85"/>
        <end position="268"/>
    </location>
</feature>
<dbReference type="PANTHER" id="PTHR30136:SF35">
    <property type="entry name" value="HTH-TYPE TRANSCRIPTIONAL REGULATOR RV1719"/>
    <property type="match status" value="1"/>
</dbReference>
<keyword evidence="3" id="KW-0804">Transcription</keyword>
<dbReference type="RefSeq" id="WP_114103862.1">
    <property type="nucleotide sequence ID" value="NZ_JARSBO010000001.1"/>
</dbReference>
<dbReference type="Gene3D" id="3.30.450.40">
    <property type="match status" value="1"/>
</dbReference>
<evidence type="ECO:0000256" key="2">
    <source>
        <dbReference type="ARBA" id="ARBA00023125"/>
    </source>
</evidence>
<dbReference type="PANTHER" id="PTHR30136">
    <property type="entry name" value="HELIX-TURN-HELIX TRANSCRIPTIONAL REGULATOR, ICLR FAMILY"/>
    <property type="match status" value="1"/>
</dbReference>
<dbReference type="EMBL" id="JARSBO010000001">
    <property type="protein sequence ID" value="MDG4717913.1"/>
    <property type="molecule type" value="Genomic_DNA"/>
</dbReference>
<evidence type="ECO:0000313" key="6">
    <source>
        <dbReference type="EMBL" id="MDG4717913.1"/>
    </source>
</evidence>
<evidence type="ECO:0000259" key="5">
    <source>
        <dbReference type="PROSITE" id="PS51078"/>
    </source>
</evidence>
<dbReference type="InterPro" id="IPR050707">
    <property type="entry name" value="HTH_MetabolicPath_Reg"/>
</dbReference>
<keyword evidence="2" id="KW-0238">DNA-binding</keyword>
<dbReference type="PROSITE" id="PS51078">
    <property type="entry name" value="ICLR_ED"/>
    <property type="match status" value="1"/>
</dbReference>
<dbReference type="InterPro" id="IPR005471">
    <property type="entry name" value="Tscrpt_reg_IclR_N"/>
</dbReference>
<evidence type="ECO:0000256" key="3">
    <source>
        <dbReference type="ARBA" id="ARBA00023163"/>
    </source>
</evidence>
<dbReference type="SUPFAM" id="SSF46785">
    <property type="entry name" value="Winged helix' DNA-binding domain"/>
    <property type="match status" value="1"/>
</dbReference>
<dbReference type="InterPro" id="IPR014757">
    <property type="entry name" value="Tscrpt_reg_IclR_C"/>
</dbReference>
<evidence type="ECO:0000256" key="1">
    <source>
        <dbReference type="ARBA" id="ARBA00023015"/>
    </source>
</evidence>
<gene>
    <name evidence="6" type="ORF">P7680_02835</name>
</gene>
<dbReference type="Pfam" id="PF09339">
    <property type="entry name" value="HTH_IclR"/>
    <property type="match status" value="1"/>
</dbReference>
<keyword evidence="1" id="KW-0805">Transcription regulation</keyword>
<organism evidence="6 7">
    <name type="scientific">Thalassospira aquimaris</name>
    <dbReference type="NCBI Taxonomy" id="3037796"/>
    <lineage>
        <taxon>Bacteria</taxon>
        <taxon>Pseudomonadati</taxon>
        <taxon>Pseudomonadota</taxon>
        <taxon>Alphaproteobacteria</taxon>
        <taxon>Rhodospirillales</taxon>
        <taxon>Thalassospiraceae</taxon>
        <taxon>Thalassospira</taxon>
    </lineage>
</organism>
<name>A0ABT6G789_9PROT</name>
<accession>A0ABT6G789</accession>
<dbReference type="Gene3D" id="1.10.10.10">
    <property type="entry name" value="Winged helix-like DNA-binding domain superfamily/Winged helix DNA-binding domain"/>
    <property type="match status" value="1"/>
</dbReference>
<keyword evidence="7" id="KW-1185">Reference proteome</keyword>
<reference evidence="6 7" key="1">
    <citation type="submission" date="2023-03" db="EMBL/GenBank/DDBJ databases">
        <title>Strain FZY0004 represents a novel species in the genus Thalassospira isolated from seawater.</title>
        <authorList>
            <person name="Fu Z.-Y."/>
        </authorList>
    </citation>
    <scope>NUCLEOTIDE SEQUENCE [LARGE SCALE GENOMIC DNA]</scope>
    <source>
        <strain evidence="6 7">FZY0004</strain>
    </source>
</reference>
<dbReference type="InterPro" id="IPR036388">
    <property type="entry name" value="WH-like_DNA-bd_sf"/>
</dbReference>
<protein>
    <submittedName>
        <fullName evidence="6">IclR family transcriptional regulator</fullName>
    </submittedName>
</protein>
<evidence type="ECO:0000259" key="4">
    <source>
        <dbReference type="PROSITE" id="PS51077"/>
    </source>
</evidence>
<comment type="caution">
    <text evidence="6">The sequence shown here is derived from an EMBL/GenBank/DDBJ whole genome shotgun (WGS) entry which is preliminary data.</text>
</comment>
<dbReference type="SUPFAM" id="SSF55781">
    <property type="entry name" value="GAF domain-like"/>
    <property type="match status" value="1"/>
</dbReference>
<dbReference type="Pfam" id="PF01614">
    <property type="entry name" value="IclR_C"/>
    <property type="match status" value="1"/>
</dbReference>
<dbReference type="SMART" id="SM00346">
    <property type="entry name" value="HTH_ICLR"/>
    <property type="match status" value="1"/>
</dbReference>